<dbReference type="PANTHER" id="PTHR48258">
    <property type="entry name" value="DUF4218 DOMAIN-CONTAINING PROTEIN-RELATED"/>
    <property type="match status" value="1"/>
</dbReference>
<feature type="domain" description="DUF4216" evidence="2">
    <location>
        <begin position="513"/>
        <end position="592"/>
    </location>
</feature>
<dbReference type="PANTHER" id="PTHR48258:SF3">
    <property type="entry name" value="FK506-BINDING PROTEIN 4-LIKE ISOFORM X1"/>
    <property type="match status" value="1"/>
</dbReference>
<dbReference type="InterPro" id="IPR025312">
    <property type="entry name" value="DUF4216"/>
</dbReference>
<dbReference type="AlphaFoldDB" id="A0A699H7U4"/>
<comment type="caution">
    <text evidence="4">The sequence shown here is derived from an EMBL/GenBank/DDBJ whole genome shotgun (WGS) entry which is preliminary data.</text>
</comment>
<organism evidence="4">
    <name type="scientific">Tanacetum cinerariifolium</name>
    <name type="common">Dalmatian daisy</name>
    <name type="synonym">Chrysanthemum cinerariifolium</name>
    <dbReference type="NCBI Taxonomy" id="118510"/>
    <lineage>
        <taxon>Eukaryota</taxon>
        <taxon>Viridiplantae</taxon>
        <taxon>Streptophyta</taxon>
        <taxon>Embryophyta</taxon>
        <taxon>Tracheophyta</taxon>
        <taxon>Spermatophyta</taxon>
        <taxon>Magnoliopsida</taxon>
        <taxon>eudicotyledons</taxon>
        <taxon>Gunneridae</taxon>
        <taxon>Pentapetalae</taxon>
        <taxon>asterids</taxon>
        <taxon>campanulids</taxon>
        <taxon>Asterales</taxon>
        <taxon>Asteraceae</taxon>
        <taxon>Asteroideae</taxon>
        <taxon>Anthemideae</taxon>
        <taxon>Anthemidinae</taxon>
        <taxon>Tanacetum</taxon>
    </lineage>
</organism>
<dbReference type="EMBL" id="BKCJ010115670">
    <property type="protein sequence ID" value="GEX56083.1"/>
    <property type="molecule type" value="Genomic_DNA"/>
</dbReference>
<protein>
    <recommendedName>
        <fullName evidence="5">DUF4218 domain-containing protein</fullName>
    </recommendedName>
</protein>
<name>A0A699H7U4_TANCI</name>
<evidence type="ECO:0000259" key="2">
    <source>
        <dbReference type="Pfam" id="PF13952"/>
    </source>
</evidence>
<reference evidence="4" key="1">
    <citation type="journal article" date="2019" name="Sci. Rep.">
        <title>Draft genome of Tanacetum cinerariifolium, the natural source of mosquito coil.</title>
        <authorList>
            <person name="Yamashiro T."/>
            <person name="Shiraishi A."/>
            <person name="Satake H."/>
            <person name="Nakayama K."/>
        </authorList>
    </citation>
    <scope>NUCLEOTIDE SEQUENCE</scope>
</reference>
<feature type="region of interest" description="Disordered" evidence="1">
    <location>
        <begin position="1"/>
        <end position="31"/>
    </location>
</feature>
<evidence type="ECO:0008006" key="5">
    <source>
        <dbReference type="Google" id="ProtNLM"/>
    </source>
</evidence>
<feature type="domain" description="DUF4218" evidence="3">
    <location>
        <begin position="261"/>
        <end position="374"/>
    </location>
</feature>
<evidence type="ECO:0000256" key="1">
    <source>
        <dbReference type="SAM" id="MobiDB-lite"/>
    </source>
</evidence>
<accession>A0A699H7U4</accession>
<proteinExistence type="predicted"/>
<dbReference type="Pfam" id="PF13960">
    <property type="entry name" value="DUF4218"/>
    <property type="match status" value="1"/>
</dbReference>
<evidence type="ECO:0000313" key="4">
    <source>
        <dbReference type="EMBL" id="GEX56083.1"/>
    </source>
</evidence>
<dbReference type="Pfam" id="PF13952">
    <property type="entry name" value="DUF4216"/>
    <property type="match status" value="1"/>
</dbReference>
<dbReference type="InterPro" id="IPR025452">
    <property type="entry name" value="DUF4218"/>
</dbReference>
<sequence>MVFDAAGPSFNPLEFHDSVPQAPNSEPPNSEAKRFYDLLSRAKEPLYKGCEKHSTLSAMSRLLNIKSDFNISQSCYDCITRNKDGFIKGRVERDEPPPRLSGEEIWSRVLQYPKVTEQHYPIGKEFTGFKVYHNWTKRSILWDLPYWHTNLIRHNLDVMHVEKNMFDNIFNTIMDDNDKTNDNGKARQDVVLQWVEKLKFPDGYASNLSRCTDVHKGKMFGMKNHDCHVFMERLLPIAFREMLPEPVWKAMMEVSLYFRDVCSTTLKVDELEKMEKNIMVTLYKLEKILPPGFFDHMEHLVVHVSYEARVGAPVQYRWMYPFERYLYHLKKKVKNKARVESSICEAYIMEEISNFCSHYFDPHALTNSTRVKRNDDGGNVNEREDVLSIFKHLVRPSGNSERRYLNDDEIFEGEVKLEMPNITNNQLVDVTKKRFGRWLRDYVHNPENQSLVNHRIQNIALGPSRDVITYPMCYVNGFSFHTMHHSSGRKTINTDLCLIGEEGESYGYLMDIIEVDYIGCLKLNALVLFKCDWFDHVKNQGWKVRNEFGLVDINQKKKLLQYDPFIMAHQAHHLYFIDYPSVQRDKIDWWAVCRTKAKSTIVAPAQSIDSAYQEDGNTIPFIVIEHDEVKHLANNESDMQEVEIEQLTYLREEEKRLKKKKKRLKKKMKKIIMGRTLTLMMMMIFDVHEKNSLNITHRVVLSLRWQLKSFMTSKGVTRNIATIWKLRFTGAWDTWKKVSKEERDVWINLFKNKYRWNPSIEVDVRRMFNKIGSKCFSNCMSKERKKAEKPEFMNQVTCEALCGVWRLPAFVAISERGKTARQSNKRLHTGGSIPISEHKTKLNKKTNVFVDATAKATWEGYNAVHGADDTLDAQSGNDAKMFPKWIDRVGSKNETAYGVGDVDEYVCQPNIEEPSAHNIPNVEIVQLVDLVKVQQVEHNLLKTGVNNLKNAHEAQSKKLDQVVKAQSSSEKQLRKFVAQEVGKVVANEVGKAVAEEVGKATKQILNTIRI</sequence>
<gene>
    <name evidence="4" type="ORF">Tci_328058</name>
</gene>
<evidence type="ECO:0000259" key="3">
    <source>
        <dbReference type="Pfam" id="PF13960"/>
    </source>
</evidence>